<feature type="region of interest" description="Disordered" evidence="1">
    <location>
        <begin position="1196"/>
        <end position="1286"/>
    </location>
</feature>
<feature type="compositionally biased region" description="Basic residues" evidence="1">
    <location>
        <begin position="1662"/>
        <end position="1671"/>
    </location>
</feature>
<evidence type="ECO:0000313" key="2">
    <source>
        <dbReference type="EMBL" id="CAD7397095.1"/>
    </source>
</evidence>
<feature type="compositionally biased region" description="Basic and acidic residues" evidence="1">
    <location>
        <begin position="330"/>
        <end position="346"/>
    </location>
</feature>
<feature type="compositionally biased region" description="Basic and acidic residues" evidence="1">
    <location>
        <begin position="167"/>
        <end position="187"/>
    </location>
</feature>
<feature type="compositionally biased region" description="Basic and acidic residues" evidence="1">
    <location>
        <begin position="540"/>
        <end position="549"/>
    </location>
</feature>
<feature type="region of interest" description="Disordered" evidence="1">
    <location>
        <begin position="1648"/>
        <end position="1702"/>
    </location>
</feature>
<feature type="region of interest" description="Disordered" evidence="1">
    <location>
        <begin position="606"/>
        <end position="633"/>
    </location>
</feature>
<feature type="compositionally biased region" description="Acidic residues" evidence="1">
    <location>
        <begin position="994"/>
        <end position="1006"/>
    </location>
</feature>
<feature type="compositionally biased region" description="Polar residues" evidence="1">
    <location>
        <begin position="36"/>
        <end position="47"/>
    </location>
</feature>
<feature type="region of interest" description="Disordered" evidence="1">
    <location>
        <begin position="324"/>
        <end position="386"/>
    </location>
</feature>
<feature type="compositionally biased region" description="Basic and acidic residues" evidence="1">
    <location>
        <begin position="916"/>
        <end position="941"/>
    </location>
</feature>
<feature type="region of interest" description="Disordered" evidence="1">
    <location>
        <begin position="1325"/>
        <end position="1421"/>
    </location>
</feature>
<feature type="region of interest" description="Disordered" evidence="1">
    <location>
        <begin position="765"/>
        <end position="1007"/>
    </location>
</feature>
<feature type="compositionally biased region" description="Basic and acidic residues" evidence="1">
    <location>
        <begin position="829"/>
        <end position="844"/>
    </location>
</feature>
<feature type="compositionally biased region" description="Basic residues" evidence="1">
    <location>
        <begin position="1213"/>
        <end position="1228"/>
    </location>
</feature>
<feature type="region of interest" description="Disordered" evidence="1">
    <location>
        <begin position="280"/>
        <end position="311"/>
    </location>
</feature>
<feature type="compositionally biased region" description="Basic and acidic residues" evidence="1">
    <location>
        <begin position="1252"/>
        <end position="1265"/>
    </location>
</feature>
<feature type="compositionally biased region" description="Low complexity" evidence="1">
    <location>
        <begin position="1369"/>
        <end position="1385"/>
    </location>
</feature>
<feature type="region of interest" description="Disordered" evidence="1">
    <location>
        <begin position="678"/>
        <end position="708"/>
    </location>
</feature>
<feature type="region of interest" description="Disordered" evidence="1">
    <location>
        <begin position="162"/>
        <end position="187"/>
    </location>
</feature>
<feature type="compositionally biased region" description="Basic and acidic residues" evidence="1">
    <location>
        <begin position="781"/>
        <end position="821"/>
    </location>
</feature>
<feature type="compositionally biased region" description="Basic and acidic residues" evidence="1">
    <location>
        <begin position="858"/>
        <end position="896"/>
    </location>
</feature>
<feature type="compositionally biased region" description="Polar residues" evidence="1">
    <location>
        <begin position="297"/>
        <end position="310"/>
    </location>
</feature>
<reference evidence="2" key="1">
    <citation type="submission" date="2020-11" db="EMBL/GenBank/DDBJ databases">
        <authorList>
            <person name="Tran Van P."/>
        </authorList>
    </citation>
    <scope>NUCLEOTIDE SEQUENCE</scope>
</reference>
<feature type="compositionally biased region" description="Basic and acidic residues" evidence="1">
    <location>
        <begin position="682"/>
        <end position="708"/>
    </location>
</feature>
<feature type="compositionally biased region" description="Basic and acidic residues" evidence="1">
    <location>
        <begin position="1199"/>
        <end position="1212"/>
    </location>
</feature>
<sequence length="1702" mass="195943">MDVLHTPGRYLHCSRGGLVLTTSNLVKWAPPAQLGSVVTSRSQSPESPSGPGRGWSVDKCQRNVQMGTPGRVKLLVFAALMITVMPTLPQESDTKLRERDSSQALSSFLDNVMRSENDFAWINNFLQKNYDKIKSDDSKHRYKRKVIGISQVGMEEDHSVKVFGGGQKDKDLDYDRTRSQESPESIKKISKTSLDTIGKTGNLQGNPKEDTKLPMFDEDLVGLSRNRGKANPSSDFAKEVSDESVRGLGDANNVKNKWKKSKSSFANKYVKELNSLISNQIKNISDSPPKKEAEQPSAETNRLGSLNLQSNERDGMVLAMENKKPNKNYQHPDSEDPQKNSIKEITNDDGMVGNYHREERTIQDKSNYKSVEKGESEENTGADAINKEKNEAELVGDALNYDYSSSNLQDSSNKRTDVVSVSDKKTEFIKLSNPNEYEVKSKYFDNIEHPDMRVEAVPEIEESLPKEDINMHTALFQGAESNIGDIKIPSGVKLRHLSQISGFEDDELNNNENRPLKNIFSSYDEPRYDSNYRHRKRPKESRLNYDVSDKNIFNFPIEPSPQKRETSLSNVDAPHNIEKPSYNFFDSNTKPKENLNFFGRIKSENNRKLDGTNSAVKDGNNMDPSQNGPINSHDETISQIFNLTDTVENHVDKNKIKKKIGATDSKLKNAPKGIVKKNNVTLEDRSHVDVKENKNHTTGEDISIKKDGDKENILQKDFTNNKNIERENIYQVEDPKNKDAERENNYQEEVIKNKDADTNNNYQEEVHKNKDDEIENNYQGEFKDGKDSHTDDNKDSNTQEKFESDINKPKDVEEDKAKQDTFVDYDIGEDVKEGTNGKDVKEGTKIQNEVVKDILQNKNKDSDKNKDTTFWEKEGASASGEKENFKEIKPNIGREEHEDDNPTFDSEGDETPEQTDDQKDKLQRIPDEKFRIVIDRMDPDKTGGTYPALPNSGAHPNDDPASSGLKQPREKATSHSFELFDHGRNKWDPKSYDDDYDDQPQDDEQTDGFLTGDLPLWIVDQILKQTHNTEHLRDLVGPGLLQTSRFALNGKPDINLLNETSNNKKYSVLLSFQARMQHMLVDVVDMVHRLTDDEVNKRSCYKLPMRLQSFLEWMLSKPRSPDQSYTQSMPEPFLFDKYTNVVANYTEEIHRKINLLHRLIAQYESLSADEKEKVEPIHDYLYTQINTLNMLLGLPQLSPHDKTSSPHHENHSTRHVTHRSNSKSHHFTKNTQDYPQAMPSPRNGESYPNDNIKPETRHDPQERPDYSSIGHGKKDRHKYPPIGYDPYFKDRHEMLLADQHKKKHPHEDDNVDPWEKPQSKVSNMYLESPDDYDYSTADKDDQNEDDDSNLDKEVTYHGRASGEPEYRIHPGSGTHSPSPGSSQGTRVIYERERVYHYPHKGNNRSRAASRVWSSDTPLSDSRRTREIPQYLDDVASPKGKGEVEAERIFGNGIIDPDKGLASQKGDDSPWPFVKYDLGDSYFNYDDPDARMTKPLAYQRNVLSTNDDENGWDYGVQEEESYYPRHVYGSGRRRFHRSSNHVHKRRSYEDLKQPHTIFNESVVHKNDNFTERHNILIQKFKKWQEEQKRIRALQARYGESDDGRYSLKGRSPRHRVILSYSDPEEDDELGDEGEDWYISPQYTRLHKMADELEQRKTEERQSARWKARRRSMRREDPKTRKNNLKKNKNKIHDKQDMNNENYA</sequence>
<feature type="compositionally biased region" description="Basic and acidic residues" evidence="1">
    <location>
        <begin position="1349"/>
        <end position="1368"/>
    </location>
</feature>
<feature type="compositionally biased region" description="Basic and acidic residues" evidence="1">
    <location>
        <begin position="967"/>
        <end position="993"/>
    </location>
</feature>
<proteinExistence type="predicted"/>
<gene>
    <name evidence="2" type="ORF">TCEB3V08_LOCUS3922</name>
</gene>
<organism evidence="2">
    <name type="scientific">Timema cristinae</name>
    <name type="common">Walking stick</name>
    <dbReference type="NCBI Taxonomy" id="61476"/>
    <lineage>
        <taxon>Eukaryota</taxon>
        <taxon>Metazoa</taxon>
        <taxon>Ecdysozoa</taxon>
        <taxon>Arthropoda</taxon>
        <taxon>Hexapoda</taxon>
        <taxon>Insecta</taxon>
        <taxon>Pterygota</taxon>
        <taxon>Neoptera</taxon>
        <taxon>Polyneoptera</taxon>
        <taxon>Phasmatodea</taxon>
        <taxon>Timematodea</taxon>
        <taxon>Timematoidea</taxon>
        <taxon>Timematidae</taxon>
        <taxon>Timema</taxon>
    </lineage>
</organism>
<protein>
    <submittedName>
        <fullName evidence="2">Uncharacterized protein</fullName>
    </submittedName>
</protein>
<accession>A0A7R9CJQ3</accession>
<feature type="compositionally biased region" description="Basic and acidic residues" evidence="1">
    <location>
        <begin position="355"/>
        <end position="376"/>
    </location>
</feature>
<feature type="region of interest" description="Disordered" evidence="1">
    <location>
        <begin position="36"/>
        <end position="58"/>
    </location>
</feature>
<evidence type="ECO:0000256" key="1">
    <source>
        <dbReference type="SAM" id="MobiDB-lite"/>
    </source>
</evidence>
<name>A0A7R9CJQ3_TIMCR</name>
<feature type="compositionally biased region" description="Basic and acidic residues" evidence="1">
    <location>
        <begin position="1648"/>
        <end position="1661"/>
    </location>
</feature>
<dbReference type="EMBL" id="OC317471">
    <property type="protein sequence ID" value="CAD7397095.1"/>
    <property type="molecule type" value="Genomic_DNA"/>
</dbReference>
<feature type="compositionally biased region" description="Basic residues" evidence="1">
    <location>
        <begin position="1679"/>
        <end position="1688"/>
    </location>
</feature>
<feature type="compositionally biased region" description="Acidic residues" evidence="1">
    <location>
        <begin position="897"/>
        <end position="915"/>
    </location>
</feature>
<feature type="region of interest" description="Disordered" evidence="1">
    <location>
        <begin position="505"/>
        <end position="574"/>
    </location>
</feature>